<dbReference type="PANTHER" id="PTHR12522:SF4">
    <property type="entry name" value="ZINC FINGER PROTEIN ELBOW"/>
    <property type="match status" value="1"/>
</dbReference>
<evidence type="ECO:0000313" key="9">
    <source>
        <dbReference type="Proteomes" id="UP000594262"/>
    </source>
</evidence>
<keyword evidence="9" id="KW-1185">Reference proteome</keyword>
<dbReference type="InterPro" id="IPR013087">
    <property type="entry name" value="Znf_C2H2_type"/>
</dbReference>
<feature type="compositionally biased region" description="Low complexity" evidence="6">
    <location>
        <begin position="75"/>
        <end position="89"/>
    </location>
</feature>
<dbReference type="Gene3D" id="3.30.160.60">
    <property type="entry name" value="Classic Zinc Finger"/>
    <property type="match status" value="1"/>
</dbReference>
<organism evidence="8 9">
    <name type="scientific">Clytia hemisphaerica</name>
    <dbReference type="NCBI Taxonomy" id="252671"/>
    <lineage>
        <taxon>Eukaryota</taxon>
        <taxon>Metazoa</taxon>
        <taxon>Cnidaria</taxon>
        <taxon>Hydrozoa</taxon>
        <taxon>Hydroidolina</taxon>
        <taxon>Leptothecata</taxon>
        <taxon>Obeliida</taxon>
        <taxon>Clytiidae</taxon>
        <taxon>Clytia</taxon>
    </lineage>
</organism>
<keyword evidence="3 5" id="KW-0863">Zinc-finger</keyword>
<feature type="compositionally biased region" description="Pro residues" evidence="6">
    <location>
        <begin position="397"/>
        <end position="406"/>
    </location>
</feature>
<evidence type="ECO:0000313" key="8">
    <source>
        <dbReference type="EnsemblMetazoa" id="CLYHEMP021969.1"/>
    </source>
</evidence>
<sequence length="476" mass="51611">MLEVIAKTSSSILNNNSIVGIDNKKMIAHQRLPVHVEYLQPHITTTESKASPLALLAATCSSIGKTDAEKKDLKTTTTTPTILSKLSPSQDNTKKSSFKPYKLDDKRTPPPSTMRSSPPVLVSNANIVSTKASLPNSPVRITPIRGPAEKTSIITPPSSKDIDEYAKYQEKMNRDLKCHSVSPPLPHFPPRVHMLPHHGPNHNHADCLQCKTVGRPPHSVHSDLHPPPVRHGAAPPPCACAMCRNGDSKCHIGHSPLPGMYHPPPHKGAPLPPPPGMPCRDPACTNCTKLPPKTLQNFVHPALVHQCTHSSPAGPHKGPYPPPPPSVAAYDSYFLKNRLSPHTKPKQHICNWVFEGKQCGSSFVTPEELYQHLRTHTSLQQQRNNENESRASTALSPLPPTHGPIPSPHNQPGVCNIHGCPCGGNPRKTPPRSIMPGYPYGSSAPSGLRYTPYGRPVSAGGNSLPGHFGSHGMYHY</sequence>
<dbReference type="GO" id="GO:0005634">
    <property type="term" value="C:nucleus"/>
    <property type="evidence" value="ECO:0007669"/>
    <property type="project" value="TreeGrafter"/>
</dbReference>
<dbReference type="PROSITE" id="PS50157">
    <property type="entry name" value="ZINC_FINGER_C2H2_2"/>
    <property type="match status" value="1"/>
</dbReference>
<comment type="similarity">
    <text evidence="1">Belongs to the Elbow/Noc family.</text>
</comment>
<evidence type="ECO:0000256" key="4">
    <source>
        <dbReference type="ARBA" id="ARBA00022833"/>
    </source>
</evidence>
<feature type="domain" description="C2H2-type" evidence="7">
    <location>
        <begin position="348"/>
        <end position="381"/>
    </location>
</feature>
<evidence type="ECO:0000256" key="2">
    <source>
        <dbReference type="ARBA" id="ARBA00022723"/>
    </source>
</evidence>
<keyword evidence="2" id="KW-0479">Metal-binding</keyword>
<accession>A0A7M6DQ95</accession>
<dbReference type="AlphaFoldDB" id="A0A7M6DQ95"/>
<evidence type="ECO:0000256" key="1">
    <source>
        <dbReference type="ARBA" id="ARBA00010144"/>
    </source>
</evidence>
<dbReference type="Proteomes" id="UP000594262">
    <property type="component" value="Unplaced"/>
</dbReference>
<dbReference type="EnsemblMetazoa" id="CLYHEMT021969.1">
    <property type="protein sequence ID" value="CLYHEMP021969.1"/>
    <property type="gene ID" value="CLYHEMG021969"/>
</dbReference>
<proteinExistence type="inferred from homology"/>
<dbReference type="InterPro" id="IPR036236">
    <property type="entry name" value="Znf_C2H2_sf"/>
</dbReference>
<dbReference type="PANTHER" id="PTHR12522">
    <property type="entry name" value="ZINC-FINGER PROTEIN NOLZ1-RELATED"/>
    <property type="match status" value="1"/>
</dbReference>
<evidence type="ECO:0000256" key="6">
    <source>
        <dbReference type="SAM" id="MobiDB-lite"/>
    </source>
</evidence>
<feature type="region of interest" description="Disordered" evidence="6">
    <location>
        <begin position="376"/>
        <end position="406"/>
    </location>
</feature>
<name>A0A7M6DQ95_9CNID</name>
<feature type="compositionally biased region" description="Polar residues" evidence="6">
    <location>
        <begin position="376"/>
        <end position="395"/>
    </location>
</feature>
<dbReference type="GO" id="GO:0008270">
    <property type="term" value="F:zinc ion binding"/>
    <property type="evidence" value="ECO:0007669"/>
    <property type="project" value="UniProtKB-KW"/>
</dbReference>
<evidence type="ECO:0000256" key="3">
    <source>
        <dbReference type="ARBA" id="ARBA00022771"/>
    </source>
</evidence>
<evidence type="ECO:0000256" key="5">
    <source>
        <dbReference type="PROSITE-ProRule" id="PRU00042"/>
    </source>
</evidence>
<dbReference type="OrthoDB" id="10054079at2759"/>
<dbReference type="InterPro" id="IPR051520">
    <property type="entry name" value="Elbow/Noc_ZnFinger"/>
</dbReference>
<keyword evidence="4" id="KW-0862">Zinc</keyword>
<feature type="region of interest" description="Disordered" evidence="6">
    <location>
        <begin position="67"/>
        <end position="119"/>
    </location>
</feature>
<evidence type="ECO:0000259" key="7">
    <source>
        <dbReference type="PROSITE" id="PS50157"/>
    </source>
</evidence>
<dbReference type="SUPFAM" id="SSF57667">
    <property type="entry name" value="beta-beta-alpha zinc fingers"/>
    <property type="match status" value="1"/>
</dbReference>
<dbReference type="GO" id="GO:0045892">
    <property type="term" value="P:negative regulation of DNA-templated transcription"/>
    <property type="evidence" value="ECO:0007669"/>
    <property type="project" value="TreeGrafter"/>
</dbReference>
<protein>
    <recommendedName>
        <fullName evidence="7">C2H2-type domain-containing protein</fullName>
    </recommendedName>
</protein>
<reference evidence="8" key="1">
    <citation type="submission" date="2021-01" db="UniProtKB">
        <authorList>
            <consortium name="EnsemblMetazoa"/>
        </authorList>
    </citation>
    <scope>IDENTIFICATION</scope>
</reference>